<protein>
    <submittedName>
        <fullName evidence="2">Uncharacterized protein</fullName>
    </submittedName>
</protein>
<dbReference type="EMBL" id="VUAZ01000063">
    <property type="protein sequence ID" value="MPR02724.1"/>
    <property type="molecule type" value="Genomic_DNA"/>
</dbReference>
<organism evidence="2 3">
    <name type="scientific">Pseudomonas kitaguniensis</name>
    <dbReference type="NCBI Taxonomy" id="2607908"/>
    <lineage>
        <taxon>Bacteria</taxon>
        <taxon>Pseudomonadati</taxon>
        <taxon>Pseudomonadota</taxon>
        <taxon>Gammaproteobacteria</taxon>
        <taxon>Pseudomonadales</taxon>
        <taxon>Pseudomonadaceae</taxon>
        <taxon>Pseudomonas</taxon>
    </lineage>
</organism>
<feature type="compositionally biased region" description="Polar residues" evidence="1">
    <location>
        <begin position="9"/>
        <end position="25"/>
    </location>
</feature>
<sequence>QAMARTAFTAKSRQPRPITSSQTERGQLWERACSRWHQPATPDGPSRPHREQDRSHNSAFDPALRGG</sequence>
<feature type="compositionally biased region" description="Basic and acidic residues" evidence="1">
    <location>
        <begin position="46"/>
        <end position="56"/>
    </location>
</feature>
<evidence type="ECO:0000313" key="3">
    <source>
        <dbReference type="Proteomes" id="UP000326112"/>
    </source>
</evidence>
<proteinExistence type="predicted"/>
<keyword evidence="3" id="KW-1185">Reference proteome</keyword>
<evidence type="ECO:0000256" key="1">
    <source>
        <dbReference type="SAM" id="MobiDB-lite"/>
    </source>
</evidence>
<gene>
    <name evidence="2" type="ORF">F0169_11990</name>
</gene>
<name>A0A5N7KKK2_9PSED</name>
<reference evidence="2 3" key="2">
    <citation type="journal article" date="2023" name="Plant Pathol.">
        <title>Dismantling and reorganizing Pseudomonas marginalis sensu#lato.</title>
        <authorList>
            <person name="Sawada H."/>
            <person name="Fujikawa T."/>
            <person name="Satou M."/>
        </authorList>
    </citation>
    <scope>NUCLEOTIDE SEQUENCE [LARGE SCALE GENOMIC DNA]</scope>
    <source>
        <strain evidence="2 3">MAFF 212408</strain>
    </source>
</reference>
<feature type="region of interest" description="Disordered" evidence="1">
    <location>
        <begin position="1"/>
        <end position="67"/>
    </location>
</feature>
<reference evidence="2 3" key="1">
    <citation type="journal article" date="2020" name="Int. J. Syst. Evol. Microbiol.">
        <title>Pseudomonas kitaguniensis sp. nov., a pathogen causing bacterial rot of Welsh onion in Japan.</title>
        <authorList>
            <person name="Sawada H."/>
            <person name="Fujikawa T."/>
            <person name="Nishiwaki Y."/>
            <person name="Horita H."/>
        </authorList>
    </citation>
    <scope>NUCLEOTIDE SEQUENCE [LARGE SCALE GENOMIC DNA]</scope>
    <source>
        <strain evidence="2 3">MAFF 212408</strain>
    </source>
</reference>
<feature type="non-terminal residue" evidence="2">
    <location>
        <position position="1"/>
    </location>
</feature>
<evidence type="ECO:0000313" key="2">
    <source>
        <dbReference type="EMBL" id="MPR02724.1"/>
    </source>
</evidence>
<accession>A0A5N7KKK2</accession>
<dbReference type="Proteomes" id="UP000326112">
    <property type="component" value="Unassembled WGS sequence"/>
</dbReference>
<comment type="caution">
    <text evidence="2">The sequence shown here is derived from an EMBL/GenBank/DDBJ whole genome shotgun (WGS) entry which is preliminary data.</text>
</comment>